<dbReference type="InterPro" id="IPR014710">
    <property type="entry name" value="RmlC-like_jellyroll"/>
</dbReference>
<dbReference type="Proteomes" id="UP001431221">
    <property type="component" value="Unassembled WGS sequence"/>
</dbReference>
<evidence type="ECO:0000259" key="1">
    <source>
        <dbReference type="Pfam" id="PF07883"/>
    </source>
</evidence>
<dbReference type="InterPro" id="IPR011051">
    <property type="entry name" value="RmlC_Cupin_sf"/>
</dbReference>
<keyword evidence="3" id="KW-1185">Reference proteome</keyword>
<evidence type="ECO:0000313" key="3">
    <source>
        <dbReference type="Proteomes" id="UP001431221"/>
    </source>
</evidence>
<dbReference type="EMBL" id="JALNMJ010000011">
    <property type="protein sequence ID" value="MCK7613811.1"/>
    <property type="molecule type" value="Genomic_DNA"/>
</dbReference>
<dbReference type="RefSeq" id="WP_248156045.1">
    <property type="nucleotide sequence ID" value="NZ_JALNMJ010000011.1"/>
</dbReference>
<gene>
    <name evidence="2" type="ORF">M0H32_16710</name>
</gene>
<dbReference type="PANTHER" id="PTHR36440">
    <property type="entry name" value="PUTATIVE (AFU_ORTHOLOGUE AFUA_8G07350)-RELATED"/>
    <property type="match status" value="1"/>
</dbReference>
<accession>A0ABT0GWY7</accession>
<dbReference type="InterPro" id="IPR013096">
    <property type="entry name" value="Cupin_2"/>
</dbReference>
<proteinExistence type="predicted"/>
<dbReference type="InterPro" id="IPR053146">
    <property type="entry name" value="QDO-like"/>
</dbReference>
<dbReference type="Pfam" id="PF07883">
    <property type="entry name" value="Cupin_2"/>
    <property type="match status" value="1"/>
</dbReference>
<reference evidence="2" key="1">
    <citation type="submission" date="2022-04" db="EMBL/GenBank/DDBJ databases">
        <title>Roseibium sp. CAU 1639 isolated from mud.</title>
        <authorList>
            <person name="Kim W."/>
        </authorList>
    </citation>
    <scope>NUCLEOTIDE SEQUENCE</scope>
    <source>
        <strain evidence="2">CAU 1639</strain>
    </source>
</reference>
<dbReference type="SUPFAM" id="SSF51182">
    <property type="entry name" value="RmlC-like cupins"/>
    <property type="match status" value="1"/>
</dbReference>
<protein>
    <submittedName>
        <fullName evidence="2">Cupin domain-containing protein</fullName>
    </submittedName>
</protein>
<dbReference type="Gene3D" id="2.60.120.10">
    <property type="entry name" value="Jelly Rolls"/>
    <property type="match status" value="1"/>
</dbReference>
<dbReference type="PANTHER" id="PTHR36440:SF1">
    <property type="entry name" value="PUTATIVE (AFU_ORTHOLOGUE AFUA_8G07350)-RELATED"/>
    <property type="match status" value="1"/>
</dbReference>
<evidence type="ECO:0000313" key="2">
    <source>
        <dbReference type="EMBL" id="MCK7613811.1"/>
    </source>
</evidence>
<name>A0ABT0GWY7_9HYPH</name>
<feature type="domain" description="Cupin type-2" evidence="1">
    <location>
        <begin position="48"/>
        <end position="112"/>
    </location>
</feature>
<organism evidence="2 3">
    <name type="scientific">Roseibium sediminicola</name>
    <dbReference type="NCBI Taxonomy" id="2933272"/>
    <lineage>
        <taxon>Bacteria</taxon>
        <taxon>Pseudomonadati</taxon>
        <taxon>Pseudomonadota</taxon>
        <taxon>Alphaproteobacteria</taxon>
        <taxon>Hyphomicrobiales</taxon>
        <taxon>Stappiaceae</taxon>
        <taxon>Roseibium</taxon>
    </lineage>
</organism>
<comment type="caution">
    <text evidence="2">The sequence shown here is derived from an EMBL/GenBank/DDBJ whole genome shotgun (WGS) entry which is preliminary data.</text>
</comment>
<sequence>MKQPTSKTAIICPWENSQKFWMADGEYTGIVVGQEATGGSYVITNGVIAPGGFVPDHYHKWEDQTFHVIEGTLEAKIGDQFVEISAGDTVFCPKGVSHYMKNTGSVPAKLISYILPGKWAEDFMAETSRQNKSGAFDPEKIEQQFGVVYL</sequence>